<comment type="caution">
    <text evidence="1">The sequence shown here is derived from an EMBL/GenBank/DDBJ whole genome shotgun (WGS) entry which is preliminary data.</text>
</comment>
<proteinExistence type="predicted"/>
<gene>
    <name evidence="1" type="ORF">AFUS01_LOCUS14492</name>
</gene>
<dbReference type="Proteomes" id="UP000708208">
    <property type="component" value="Unassembled WGS sequence"/>
</dbReference>
<evidence type="ECO:0000313" key="1">
    <source>
        <dbReference type="EMBL" id="CAG7725538.1"/>
    </source>
</evidence>
<protein>
    <submittedName>
        <fullName evidence="1">Uncharacterized protein</fullName>
    </submittedName>
</protein>
<feature type="non-terminal residue" evidence="1">
    <location>
        <position position="1"/>
    </location>
</feature>
<accession>A0A8J2NZV5</accession>
<evidence type="ECO:0000313" key="2">
    <source>
        <dbReference type="Proteomes" id="UP000708208"/>
    </source>
</evidence>
<dbReference type="EMBL" id="CAJVCH010123461">
    <property type="protein sequence ID" value="CAG7725538.1"/>
    <property type="molecule type" value="Genomic_DNA"/>
</dbReference>
<organism evidence="1 2">
    <name type="scientific">Allacma fusca</name>
    <dbReference type="NCBI Taxonomy" id="39272"/>
    <lineage>
        <taxon>Eukaryota</taxon>
        <taxon>Metazoa</taxon>
        <taxon>Ecdysozoa</taxon>
        <taxon>Arthropoda</taxon>
        <taxon>Hexapoda</taxon>
        <taxon>Collembola</taxon>
        <taxon>Symphypleona</taxon>
        <taxon>Sminthuridae</taxon>
        <taxon>Allacma</taxon>
    </lineage>
</organism>
<name>A0A8J2NZV5_9HEXA</name>
<keyword evidence="2" id="KW-1185">Reference proteome</keyword>
<reference evidence="1" key="1">
    <citation type="submission" date="2021-06" db="EMBL/GenBank/DDBJ databases">
        <authorList>
            <person name="Hodson N. C."/>
            <person name="Mongue J. A."/>
            <person name="Jaron S. K."/>
        </authorList>
    </citation>
    <scope>NUCLEOTIDE SEQUENCE</scope>
</reference>
<sequence>QWKTSPDQKFGQASEGELVIEIRNIRARVSMTNCLKAVVNVIIKTF</sequence>
<dbReference type="AlphaFoldDB" id="A0A8J2NZV5"/>